<comment type="caution">
    <text evidence="1">The sequence shown here is derived from an EMBL/GenBank/DDBJ whole genome shotgun (WGS) entry which is preliminary data.</text>
</comment>
<accession>A0A2P5EQP0</accession>
<keyword evidence="2" id="KW-1185">Reference proteome</keyword>
<gene>
    <name evidence="1" type="ORF">TorRG33x02_163910</name>
</gene>
<dbReference type="Proteomes" id="UP000237000">
    <property type="component" value="Unassembled WGS sequence"/>
</dbReference>
<name>A0A2P5EQP0_TREOI</name>
<evidence type="ECO:0000313" key="1">
    <source>
        <dbReference type="EMBL" id="PON87846.1"/>
    </source>
</evidence>
<dbReference type="AlphaFoldDB" id="A0A2P5EQP0"/>
<dbReference type="InParanoid" id="A0A2P5EQP0"/>
<sequence>MSHVERRRCEERAVNRGQIRCFRRQMPSFFPIAGKIFFP</sequence>
<reference evidence="2" key="1">
    <citation type="submission" date="2016-06" db="EMBL/GenBank/DDBJ databases">
        <title>Parallel loss of symbiosis genes in relatives of nitrogen-fixing non-legume Parasponia.</title>
        <authorList>
            <person name="Van Velzen R."/>
            <person name="Holmer R."/>
            <person name="Bu F."/>
            <person name="Rutten L."/>
            <person name="Van Zeijl A."/>
            <person name="Liu W."/>
            <person name="Santuari L."/>
            <person name="Cao Q."/>
            <person name="Sharma T."/>
            <person name="Shen D."/>
            <person name="Roswanjaya Y."/>
            <person name="Wardhani T."/>
            <person name="Kalhor M.S."/>
            <person name="Jansen J."/>
            <person name="Van den Hoogen J."/>
            <person name="Gungor B."/>
            <person name="Hartog M."/>
            <person name="Hontelez J."/>
            <person name="Verver J."/>
            <person name="Yang W.-C."/>
            <person name="Schijlen E."/>
            <person name="Repin R."/>
            <person name="Schilthuizen M."/>
            <person name="Schranz E."/>
            <person name="Heidstra R."/>
            <person name="Miyata K."/>
            <person name="Fedorova E."/>
            <person name="Kohlen W."/>
            <person name="Bisseling T."/>
            <person name="Smit S."/>
            <person name="Geurts R."/>
        </authorList>
    </citation>
    <scope>NUCLEOTIDE SEQUENCE [LARGE SCALE GENOMIC DNA]</scope>
    <source>
        <strain evidence="2">cv. RG33-2</strain>
    </source>
</reference>
<evidence type="ECO:0000313" key="2">
    <source>
        <dbReference type="Proteomes" id="UP000237000"/>
    </source>
</evidence>
<protein>
    <submittedName>
        <fullName evidence="1">Uncharacterized protein</fullName>
    </submittedName>
</protein>
<dbReference type="EMBL" id="JXTC01000112">
    <property type="protein sequence ID" value="PON87846.1"/>
    <property type="molecule type" value="Genomic_DNA"/>
</dbReference>
<proteinExistence type="predicted"/>
<organism evidence="1 2">
    <name type="scientific">Trema orientale</name>
    <name type="common">Charcoal tree</name>
    <name type="synonym">Celtis orientalis</name>
    <dbReference type="NCBI Taxonomy" id="63057"/>
    <lineage>
        <taxon>Eukaryota</taxon>
        <taxon>Viridiplantae</taxon>
        <taxon>Streptophyta</taxon>
        <taxon>Embryophyta</taxon>
        <taxon>Tracheophyta</taxon>
        <taxon>Spermatophyta</taxon>
        <taxon>Magnoliopsida</taxon>
        <taxon>eudicotyledons</taxon>
        <taxon>Gunneridae</taxon>
        <taxon>Pentapetalae</taxon>
        <taxon>rosids</taxon>
        <taxon>fabids</taxon>
        <taxon>Rosales</taxon>
        <taxon>Cannabaceae</taxon>
        <taxon>Trema</taxon>
    </lineage>
</organism>